<dbReference type="Gene3D" id="2.20.130.10">
    <property type="entry name" value="CAC2371-like domains"/>
    <property type="match status" value="1"/>
</dbReference>
<dbReference type="GO" id="GO:0008168">
    <property type="term" value="F:methyltransferase activity"/>
    <property type="evidence" value="ECO:0007669"/>
    <property type="project" value="UniProtKB-KW"/>
</dbReference>
<dbReference type="InterPro" id="IPR041698">
    <property type="entry name" value="Methyltransf_25"/>
</dbReference>
<keyword evidence="2" id="KW-0489">Methyltransferase</keyword>
<evidence type="ECO:0000313" key="3">
    <source>
        <dbReference type="Proteomes" id="UP001180551"/>
    </source>
</evidence>
<dbReference type="Pfam" id="PF13649">
    <property type="entry name" value="Methyltransf_25"/>
    <property type="match status" value="1"/>
</dbReference>
<gene>
    <name evidence="2" type="ORF">RM550_28190</name>
</gene>
<organism evidence="2 3">
    <name type="scientific">Streptomyces mooreae</name>
    <dbReference type="NCBI Taxonomy" id="3075523"/>
    <lineage>
        <taxon>Bacteria</taxon>
        <taxon>Bacillati</taxon>
        <taxon>Actinomycetota</taxon>
        <taxon>Actinomycetes</taxon>
        <taxon>Kitasatosporales</taxon>
        <taxon>Streptomycetaceae</taxon>
        <taxon>Streptomyces</taxon>
    </lineage>
</organism>
<dbReference type="EMBL" id="JAVRFE010000046">
    <property type="protein sequence ID" value="MDT0459548.1"/>
    <property type="molecule type" value="Genomic_DNA"/>
</dbReference>
<dbReference type="GO" id="GO:0032259">
    <property type="term" value="P:methylation"/>
    <property type="evidence" value="ECO:0007669"/>
    <property type="project" value="UniProtKB-KW"/>
</dbReference>
<feature type="domain" description="Methyltransferase" evidence="1">
    <location>
        <begin position="56"/>
        <end position="144"/>
    </location>
</feature>
<dbReference type="Proteomes" id="UP001180551">
    <property type="component" value="Unassembled WGS sequence"/>
</dbReference>
<evidence type="ECO:0000313" key="2">
    <source>
        <dbReference type="EMBL" id="MDT0459548.1"/>
    </source>
</evidence>
<proteinExistence type="predicted"/>
<comment type="caution">
    <text evidence="2">The sequence shown here is derived from an EMBL/GenBank/DDBJ whole genome shotgun (WGS) entry which is preliminary data.</text>
</comment>
<sequence>MEPSVTGHHTEAEHVDATNLLYRDPALYDMVQSDSTGAAMCQTLIESHRPDSGTLVDFGCGTGRDLEILAQRFACIGVDLQLGMLHYSRRARPELDIRIGDMRTVRLHRRMDVVTCLGNSLAYVHGNTEIRQAFATFAAHARPGALLVLCSPVAPLTRSGPVTATVDTPRGSAAVTIRHEWDLRTQINTMHRHWALPSGEEAQDEIRRRVIFPRELEGYAEQAGFEVLEMADGSGAGLTGPTAYTVARYT</sequence>
<dbReference type="CDD" id="cd02440">
    <property type="entry name" value="AdoMet_MTases"/>
    <property type="match status" value="1"/>
</dbReference>
<dbReference type="InterPro" id="IPR029063">
    <property type="entry name" value="SAM-dependent_MTases_sf"/>
</dbReference>
<reference evidence="2" key="1">
    <citation type="submission" date="2024-05" db="EMBL/GenBank/DDBJ databases">
        <title>30 novel species of actinomycetes from the DSMZ collection.</title>
        <authorList>
            <person name="Nouioui I."/>
        </authorList>
    </citation>
    <scope>NUCLEOTIDE SEQUENCE</scope>
    <source>
        <strain evidence="2">DSM 41527</strain>
    </source>
</reference>
<keyword evidence="2" id="KW-0808">Transferase</keyword>
<name>A0ABU2TF36_9ACTN</name>
<dbReference type="SUPFAM" id="SSF53335">
    <property type="entry name" value="S-adenosyl-L-methionine-dependent methyltransferases"/>
    <property type="match status" value="1"/>
</dbReference>
<keyword evidence="3" id="KW-1185">Reference proteome</keyword>
<evidence type="ECO:0000259" key="1">
    <source>
        <dbReference type="Pfam" id="PF13649"/>
    </source>
</evidence>
<dbReference type="Gene3D" id="3.40.50.150">
    <property type="entry name" value="Vaccinia Virus protein VP39"/>
    <property type="match status" value="1"/>
</dbReference>
<dbReference type="RefSeq" id="WP_311626567.1">
    <property type="nucleotide sequence ID" value="NZ_JAVRFE010000046.1"/>
</dbReference>
<dbReference type="EC" id="2.1.-.-" evidence="2"/>
<accession>A0ABU2TF36</accession>
<protein>
    <submittedName>
        <fullName evidence="2">Class I SAM-dependent methyltransferase</fullName>
        <ecNumber evidence="2">2.1.-.-</ecNumber>
    </submittedName>
</protein>